<evidence type="ECO:0000256" key="5">
    <source>
        <dbReference type="ARBA" id="ARBA00022989"/>
    </source>
</evidence>
<dbReference type="Proteomes" id="UP000288716">
    <property type="component" value="Unassembled WGS sequence"/>
</dbReference>
<protein>
    <submittedName>
        <fullName evidence="11">Delta-like protein 1</fullName>
    </submittedName>
</protein>
<comment type="caution">
    <text evidence="11">The sequence shown here is derived from an EMBL/GenBank/DDBJ whole genome shotgun (WGS) entry which is preliminary data.</text>
</comment>
<sequence>MCSLGCDLENGWCRRPDECRCRVGWKGQNCTECVPYPGCEHGMCTTTPWTCNCDPGWGGMTCSEKLDWCDQNENPCLNKGACISVEKAEVFIAVLDYYDPLDLTMNLIKMLSTLEILQLVCFSFEKNESRGEIVIHLYLKGRSG</sequence>
<evidence type="ECO:0000256" key="3">
    <source>
        <dbReference type="ARBA" id="ARBA00022692"/>
    </source>
</evidence>
<dbReference type="EMBL" id="NCKV01013644">
    <property type="protein sequence ID" value="RWS21121.1"/>
    <property type="molecule type" value="Genomic_DNA"/>
</dbReference>
<dbReference type="Pfam" id="PF21700">
    <property type="entry name" value="EGF_DL_JAG"/>
    <property type="match status" value="1"/>
</dbReference>
<name>A0A443S0W9_9ACAR</name>
<dbReference type="STRING" id="299467.A0A443S0W9"/>
<dbReference type="Gene3D" id="2.10.25.10">
    <property type="entry name" value="Laminin"/>
    <property type="match status" value="1"/>
</dbReference>
<gene>
    <name evidence="11" type="ORF">B4U80_09426</name>
</gene>
<proteinExistence type="predicted"/>
<keyword evidence="12" id="KW-1185">Reference proteome</keyword>
<keyword evidence="2" id="KW-0245">EGF-like domain</keyword>
<evidence type="ECO:0000256" key="2">
    <source>
        <dbReference type="ARBA" id="ARBA00022536"/>
    </source>
</evidence>
<keyword evidence="8" id="KW-0325">Glycoprotein</keyword>
<evidence type="ECO:0000313" key="11">
    <source>
        <dbReference type="EMBL" id="RWS21121.1"/>
    </source>
</evidence>
<evidence type="ECO:0000256" key="8">
    <source>
        <dbReference type="ARBA" id="ARBA00023180"/>
    </source>
</evidence>
<dbReference type="PROSITE" id="PS01186">
    <property type="entry name" value="EGF_2"/>
    <property type="match status" value="1"/>
</dbReference>
<evidence type="ECO:0000256" key="6">
    <source>
        <dbReference type="ARBA" id="ARBA00023136"/>
    </source>
</evidence>
<keyword evidence="6" id="KW-0472">Membrane</keyword>
<dbReference type="PROSITE" id="PS00022">
    <property type="entry name" value="EGF_1"/>
    <property type="match status" value="1"/>
</dbReference>
<keyword evidence="7" id="KW-1015">Disulfide bond</keyword>
<reference evidence="11 12" key="1">
    <citation type="journal article" date="2018" name="Gigascience">
        <title>Genomes of trombidid mites reveal novel predicted allergens and laterally-transferred genes associated with secondary metabolism.</title>
        <authorList>
            <person name="Dong X."/>
            <person name="Chaisiri K."/>
            <person name="Xia D."/>
            <person name="Armstrong S.D."/>
            <person name="Fang Y."/>
            <person name="Donnelly M.J."/>
            <person name="Kadowaki T."/>
            <person name="McGarry J.W."/>
            <person name="Darby A.C."/>
            <person name="Makepeace B.L."/>
        </authorList>
    </citation>
    <scope>NUCLEOTIDE SEQUENCE [LARGE SCALE GENOMIC DNA]</scope>
    <source>
        <strain evidence="11">UoL-UT</strain>
    </source>
</reference>
<dbReference type="FunFam" id="2.10.25.10:FF:000018">
    <property type="entry name" value="Delta-like 1"/>
    <property type="match status" value="1"/>
</dbReference>
<keyword evidence="4" id="KW-0677">Repeat</keyword>
<dbReference type="SMART" id="SM00181">
    <property type="entry name" value="EGF"/>
    <property type="match status" value="2"/>
</dbReference>
<evidence type="ECO:0000256" key="7">
    <source>
        <dbReference type="ARBA" id="ARBA00023157"/>
    </source>
</evidence>
<evidence type="ECO:0000256" key="4">
    <source>
        <dbReference type="ARBA" id="ARBA00022737"/>
    </source>
</evidence>
<dbReference type="VEuPathDB" id="VectorBase:LDEU010919"/>
<dbReference type="GO" id="GO:0016020">
    <property type="term" value="C:membrane"/>
    <property type="evidence" value="ECO:0007669"/>
    <property type="project" value="UniProtKB-SubCell"/>
</dbReference>
<feature type="domain" description="EGF-like" evidence="9 10">
    <location>
        <begin position="51"/>
        <end position="62"/>
    </location>
</feature>
<keyword evidence="5" id="KW-1133">Transmembrane helix</keyword>
<dbReference type="InterPro" id="IPR000742">
    <property type="entry name" value="EGF"/>
</dbReference>
<comment type="subcellular location">
    <subcellularLocation>
        <location evidence="1">Membrane</location>
        <topology evidence="1">Single-pass type I membrane protein</topology>
    </subcellularLocation>
</comment>
<evidence type="ECO:0000313" key="12">
    <source>
        <dbReference type="Proteomes" id="UP000288716"/>
    </source>
</evidence>
<evidence type="ECO:0000259" key="10">
    <source>
        <dbReference type="PROSITE" id="PS01186"/>
    </source>
</evidence>
<organism evidence="11 12">
    <name type="scientific">Leptotrombidium deliense</name>
    <dbReference type="NCBI Taxonomy" id="299467"/>
    <lineage>
        <taxon>Eukaryota</taxon>
        <taxon>Metazoa</taxon>
        <taxon>Ecdysozoa</taxon>
        <taxon>Arthropoda</taxon>
        <taxon>Chelicerata</taxon>
        <taxon>Arachnida</taxon>
        <taxon>Acari</taxon>
        <taxon>Acariformes</taxon>
        <taxon>Trombidiformes</taxon>
        <taxon>Prostigmata</taxon>
        <taxon>Anystina</taxon>
        <taxon>Parasitengona</taxon>
        <taxon>Trombiculoidea</taxon>
        <taxon>Trombiculidae</taxon>
        <taxon>Leptotrombidium</taxon>
    </lineage>
</organism>
<evidence type="ECO:0000259" key="9">
    <source>
        <dbReference type="PROSITE" id="PS00022"/>
    </source>
</evidence>
<accession>A0A443S0W9</accession>
<dbReference type="AlphaFoldDB" id="A0A443S0W9"/>
<evidence type="ECO:0000256" key="1">
    <source>
        <dbReference type="ARBA" id="ARBA00004479"/>
    </source>
</evidence>
<keyword evidence="3" id="KW-0812">Transmembrane</keyword>
<dbReference type="OrthoDB" id="6130531at2759"/>